<protein>
    <submittedName>
        <fullName evidence="2">Uncharacterized protein</fullName>
    </submittedName>
</protein>
<keyword evidence="1" id="KW-1185">Reference proteome</keyword>
<sequence length="83" mass="8672">MDGFNNGSNFDYSGYSQRSSPSYNGFCCNCPGGICPRMSSQDQGQAKDQGMGSQRGCPGGNCCPGGRCGISGSGSHVEWQFGR</sequence>
<dbReference type="AlphaFoldDB" id="A0A6P4IDG7"/>
<name>A0A6P4IDG7_DROKI</name>
<accession>A0A6P4IDG7</accession>
<dbReference type="RefSeq" id="XP_017021729.1">
    <property type="nucleotide sequence ID" value="XM_017166240.3"/>
</dbReference>
<organism evidence="1 2">
    <name type="scientific">Drosophila kikkawai</name>
    <name type="common">Fruit fly</name>
    <dbReference type="NCBI Taxonomy" id="30033"/>
    <lineage>
        <taxon>Eukaryota</taxon>
        <taxon>Metazoa</taxon>
        <taxon>Ecdysozoa</taxon>
        <taxon>Arthropoda</taxon>
        <taxon>Hexapoda</taxon>
        <taxon>Insecta</taxon>
        <taxon>Pterygota</taxon>
        <taxon>Neoptera</taxon>
        <taxon>Endopterygota</taxon>
        <taxon>Diptera</taxon>
        <taxon>Brachycera</taxon>
        <taxon>Muscomorpha</taxon>
        <taxon>Ephydroidea</taxon>
        <taxon>Drosophilidae</taxon>
        <taxon>Drosophila</taxon>
        <taxon>Sophophora</taxon>
    </lineage>
</organism>
<gene>
    <name evidence="2" type="primary">LOC108074266</name>
</gene>
<dbReference type="Proteomes" id="UP001652661">
    <property type="component" value="Chromosome 2L"/>
</dbReference>
<evidence type="ECO:0000313" key="2">
    <source>
        <dbReference type="RefSeq" id="XP_017021729.1"/>
    </source>
</evidence>
<reference evidence="2" key="2">
    <citation type="submission" date="2025-08" db="UniProtKB">
        <authorList>
            <consortium name="RefSeq"/>
        </authorList>
    </citation>
    <scope>IDENTIFICATION</scope>
    <source>
        <strain evidence="2">14028-0561.14</strain>
        <tissue evidence="2">Whole fly</tissue>
    </source>
</reference>
<proteinExistence type="predicted"/>
<reference evidence="1" key="1">
    <citation type="submission" date="2025-05" db="UniProtKB">
        <authorList>
            <consortium name="RefSeq"/>
        </authorList>
    </citation>
    <scope>NUCLEOTIDE SEQUENCE [LARGE SCALE GENOMIC DNA]</scope>
    <source>
        <strain evidence="1">14028-0561.14</strain>
    </source>
</reference>
<dbReference type="GeneID" id="108074266"/>
<evidence type="ECO:0000313" key="1">
    <source>
        <dbReference type="Proteomes" id="UP001652661"/>
    </source>
</evidence>